<dbReference type="PANTHER" id="PTHR31170:SF23">
    <property type="match status" value="1"/>
</dbReference>
<dbReference type="AlphaFoldDB" id="A0AAD7PJD9"/>
<dbReference type="PANTHER" id="PTHR31170">
    <property type="entry name" value="BNAC04G53230D PROTEIN"/>
    <property type="match status" value="1"/>
</dbReference>
<proteinExistence type="predicted"/>
<gene>
    <name evidence="1" type="ORF">O6P43_018626</name>
</gene>
<protein>
    <submittedName>
        <fullName evidence="1">Uncharacterized protein</fullName>
    </submittedName>
</protein>
<keyword evidence="2" id="KW-1185">Reference proteome</keyword>
<evidence type="ECO:0000313" key="2">
    <source>
        <dbReference type="Proteomes" id="UP001163823"/>
    </source>
</evidence>
<comment type="caution">
    <text evidence="1">The sequence shown here is derived from an EMBL/GenBank/DDBJ whole genome shotgun (WGS) entry which is preliminary data.</text>
</comment>
<reference evidence="1" key="1">
    <citation type="journal article" date="2023" name="Science">
        <title>Elucidation of the pathway for biosynthesis of saponin adjuvants from the soapbark tree.</title>
        <authorList>
            <person name="Reed J."/>
            <person name="Orme A."/>
            <person name="El-Demerdash A."/>
            <person name="Owen C."/>
            <person name="Martin L.B.B."/>
            <person name="Misra R.C."/>
            <person name="Kikuchi S."/>
            <person name="Rejzek M."/>
            <person name="Martin A.C."/>
            <person name="Harkess A."/>
            <person name="Leebens-Mack J."/>
            <person name="Louveau T."/>
            <person name="Stephenson M.J."/>
            <person name="Osbourn A."/>
        </authorList>
    </citation>
    <scope>NUCLEOTIDE SEQUENCE</scope>
    <source>
        <strain evidence="1">S10</strain>
    </source>
</reference>
<dbReference type="Proteomes" id="UP001163823">
    <property type="component" value="Chromosome 8"/>
</dbReference>
<dbReference type="InterPro" id="IPR004158">
    <property type="entry name" value="DUF247_pln"/>
</dbReference>
<name>A0AAD7PJD9_QUISA</name>
<dbReference type="KEGG" id="qsa:O6P43_018626"/>
<accession>A0AAD7PJD9</accession>
<organism evidence="1 2">
    <name type="scientific">Quillaja saponaria</name>
    <name type="common">Soap bark tree</name>
    <dbReference type="NCBI Taxonomy" id="32244"/>
    <lineage>
        <taxon>Eukaryota</taxon>
        <taxon>Viridiplantae</taxon>
        <taxon>Streptophyta</taxon>
        <taxon>Embryophyta</taxon>
        <taxon>Tracheophyta</taxon>
        <taxon>Spermatophyta</taxon>
        <taxon>Magnoliopsida</taxon>
        <taxon>eudicotyledons</taxon>
        <taxon>Gunneridae</taxon>
        <taxon>Pentapetalae</taxon>
        <taxon>rosids</taxon>
        <taxon>fabids</taxon>
        <taxon>Fabales</taxon>
        <taxon>Quillajaceae</taxon>
        <taxon>Quillaja</taxon>
    </lineage>
</organism>
<dbReference type="EMBL" id="JARAOO010000008">
    <property type="protein sequence ID" value="KAJ7957806.1"/>
    <property type="molecule type" value="Genomic_DNA"/>
</dbReference>
<dbReference type="Pfam" id="PF03140">
    <property type="entry name" value="DUF247"/>
    <property type="match status" value="1"/>
</dbReference>
<evidence type="ECO:0000313" key="1">
    <source>
        <dbReference type="EMBL" id="KAJ7957806.1"/>
    </source>
</evidence>
<sequence>MEEHDHEELVRDVEEMLVGREPRLTRECCIYKVPADIRKLNEGAYTPKVVSIGPFHHENNKTLQNMERHKISFFKRFLERISPTISLENLIESLEELEPRIRLCYAETIELSRNELVKVIMVDAGFILELFCMYYFKQINWVDEDFILLKPWLTTSIRPRKTSTARKSTAT</sequence>